<dbReference type="Proteomes" id="UP000292702">
    <property type="component" value="Unassembled WGS sequence"/>
</dbReference>
<dbReference type="AlphaFoldDB" id="A0A4R0R4M8"/>
<keyword evidence="2" id="KW-1185">Reference proteome</keyword>
<organism evidence="1 2">
    <name type="scientific">Steccherinum ochraceum</name>
    <dbReference type="NCBI Taxonomy" id="92696"/>
    <lineage>
        <taxon>Eukaryota</taxon>
        <taxon>Fungi</taxon>
        <taxon>Dikarya</taxon>
        <taxon>Basidiomycota</taxon>
        <taxon>Agaricomycotina</taxon>
        <taxon>Agaricomycetes</taxon>
        <taxon>Polyporales</taxon>
        <taxon>Steccherinaceae</taxon>
        <taxon>Steccherinum</taxon>
    </lineage>
</organism>
<protein>
    <submittedName>
        <fullName evidence="1">Uncharacterized protein</fullName>
    </submittedName>
</protein>
<dbReference type="EMBL" id="RWJN01000516">
    <property type="protein sequence ID" value="TCD61013.1"/>
    <property type="molecule type" value="Genomic_DNA"/>
</dbReference>
<accession>A0A4R0R4M8</accession>
<evidence type="ECO:0000313" key="1">
    <source>
        <dbReference type="EMBL" id="TCD61013.1"/>
    </source>
</evidence>
<proteinExistence type="predicted"/>
<name>A0A4R0R4M8_9APHY</name>
<evidence type="ECO:0000313" key="2">
    <source>
        <dbReference type="Proteomes" id="UP000292702"/>
    </source>
</evidence>
<reference evidence="1 2" key="1">
    <citation type="submission" date="2018-11" db="EMBL/GenBank/DDBJ databases">
        <title>Genome assembly of Steccherinum ochraceum LE-BIN_3174, the white-rot fungus of the Steccherinaceae family (The Residual Polyporoid clade, Polyporales, Basidiomycota).</title>
        <authorList>
            <person name="Fedorova T.V."/>
            <person name="Glazunova O.A."/>
            <person name="Landesman E.O."/>
            <person name="Moiseenko K.V."/>
            <person name="Psurtseva N.V."/>
            <person name="Savinova O.S."/>
            <person name="Shakhova N.V."/>
            <person name="Tyazhelova T.V."/>
            <person name="Vasina D.V."/>
        </authorList>
    </citation>
    <scope>NUCLEOTIDE SEQUENCE [LARGE SCALE GENOMIC DNA]</scope>
    <source>
        <strain evidence="1 2">LE-BIN_3174</strain>
    </source>
</reference>
<comment type="caution">
    <text evidence="1">The sequence shown here is derived from an EMBL/GenBank/DDBJ whole genome shotgun (WGS) entry which is preliminary data.</text>
</comment>
<sequence>MFQINFASNHLFLRHRDAIIRQDDTEVEKIVDEAYIYWTTKDHRFGIVKSIRLGRDFESLRKSGFFDCNQATERVLILLRFLHFPENSSWRTLADISPLYLVLRESTTHRVVTLRRRVLSLLYWFFPFDPKNFVKRLYSLRYQTDSELCEFFKQALLVTEAAREARPRAPALRLIALAYLAHERPLRLGYIPDVSKET</sequence>
<gene>
    <name evidence="1" type="ORF">EIP91_009164</name>
</gene>